<evidence type="ECO:0000313" key="1">
    <source>
        <dbReference type="EMBL" id="KAJ9058180.1"/>
    </source>
</evidence>
<comment type="caution">
    <text evidence="1">The sequence shown here is derived from an EMBL/GenBank/DDBJ whole genome shotgun (WGS) entry which is preliminary data.</text>
</comment>
<proteinExistence type="predicted"/>
<gene>
    <name evidence="1" type="primary">KAR3_3</name>
    <name evidence="1" type="ORF">DSO57_1015021</name>
</gene>
<accession>A0ACC2S7A3</accession>
<evidence type="ECO:0000313" key="2">
    <source>
        <dbReference type="Proteomes" id="UP001165960"/>
    </source>
</evidence>
<protein>
    <submittedName>
        <fullName evidence="1">Kinesin-like nuclear fusion protein</fullName>
    </submittedName>
</protein>
<dbReference type="Proteomes" id="UP001165960">
    <property type="component" value="Unassembled WGS sequence"/>
</dbReference>
<name>A0ACC2S7A3_9FUNG</name>
<reference evidence="1" key="1">
    <citation type="submission" date="2022-04" db="EMBL/GenBank/DDBJ databases">
        <title>Genome of the entomopathogenic fungus Entomophthora muscae.</title>
        <authorList>
            <person name="Elya C."/>
            <person name="Lovett B.R."/>
            <person name="Lee E."/>
            <person name="Macias A.M."/>
            <person name="Hajek A.E."/>
            <person name="De Bivort B.L."/>
            <person name="Kasson M.T."/>
            <person name="De Fine Licht H.H."/>
            <person name="Stajich J.E."/>
        </authorList>
    </citation>
    <scope>NUCLEOTIDE SEQUENCE</scope>
    <source>
        <strain evidence="1">Berkeley</strain>
    </source>
</reference>
<keyword evidence="2" id="KW-1185">Reference proteome</keyword>
<organism evidence="1 2">
    <name type="scientific">Entomophthora muscae</name>
    <dbReference type="NCBI Taxonomy" id="34485"/>
    <lineage>
        <taxon>Eukaryota</taxon>
        <taxon>Fungi</taxon>
        <taxon>Fungi incertae sedis</taxon>
        <taxon>Zoopagomycota</taxon>
        <taxon>Entomophthoromycotina</taxon>
        <taxon>Entomophthoromycetes</taxon>
        <taxon>Entomophthorales</taxon>
        <taxon>Entomophthoraceae</taxon>
        <taxon>Entomophthora</taxon>
    </lineage>
</organism>
<dbReference type="EMBL" id="QTSX02005738">
    <property type="protein sequence ID" value="KAJ9058180.1"/>
    <property type="molecule type" value="Genomic_DNA"/>
</dbReference>
<sequence>MAEPSGTTPAAEALKKVEINPNRLLSRIRPPSRTEKPILDIDRVLRRKEELKEILQSNPKKATPDRLPKRNSAGTNVPVLNKRPRPAPSPKKSVQKALPKVGSRITSRTAVVSKGAATTKTPPKPRVREPLVSRATISAARTSRFNISNSSLENSGSLANISRQSSEFDGPVPKPKIVKRAAWDTKGRLEDNENMVKYLRYKLKKHQEAMQEVTGKLTESQRRIDALEESKKSLKTIAESKTKETESNLSKIEQYKLELESIHLQNEEKLLEVKAQHETTLSALQGRMELVNREKSILTAKLSTVTNDLEKEKEDSARLTKTLTEQTSSYSKMLCEKGVLEACLKKAHEDISARDGHINTLTEQLADSKQLVAKLEARIRAEETVRRQLHNTIQELKGNIRVFCRVRPPIGSEKDIPGTLAHLSFPDQEGDSKSIELKQTKESSFSKTIHKTFPFTFDKVFLPASTQEEVFSEISQLVQSALDGYRVCIFAYGQTGSGKTFTMEGPSSPNQESEGMIPRAVTQIFETAEKLKEKGWHYQIICQFVEIYNENLHDLLGSGDQKKHEIKHDGINKTTVTEVVNREVKSPREVHSLLSKASSNRAVAATNCNDRSSRSHSVFTMRLSGHNSLTSESSEGLLNLIDLAGSESLSKSGSAGDRLKETQAINRSLSCLSGVIYALANQSPHIPFRDSKLTYLLQNSLSGNSKVLMFVNVSPLPENSQETLFSLQFATKVNSCQIGTARKISK</sequence>